<protein>
    <recommendedName>
        <fullName evidence="4">Stage V sporulation protein AB</fullName>
    </recommendedName>
</protein>
<evidence type="ECO:0000256" key="1">
    <source>
        <dbReference type="SAM" id="Phobius"/>
    </source>
</evidence>
<keyword evidence="3" id="KW-1185">Reference proteome</keyword>
<proteinExistence type="predicted"/>
<dbReference type="OrthoDB" id="9790504at2"/>
<evidence type="ECO:0000313" key="3">
    <source>
        <dbReference type="Proteomes" id="UP000094296"/>
    </source>
</evidence>
<dbReference type="InterPro" id="IPR020144">
    <property type="entry name" value="SpoVAB"/>
</dbReference>
<keyword evidence="1" id="KW-0472">Membrane</keyword>
<comment type="caution">
    <text evidence="2">The sequence shown here is derived from an EMBL/GenBank/DDBJ whole genome shotgun (WGS) entry which is preliminary data.</text>
</comment>
<dbReference type="AlphaFoldDB" id="A0A1E5G6W3"/>
<feature type="transmembrane region" description="Helical" evidence="1">
    <location>
        <begin position="112"/>
        <end position="134"/>
    </location>
</feature>
<reference evidence="2 3" key="1">
    <citation type="submission" date="2016-09" db="EMBL/GenBank/DDBJ databases">
        <title>Draft genome sequence for the type strain of Desulfuribacillus alkaliarsenatis AHT28, an obligately anaerobic, sulfidogenic bacterium isolated from Russian soda lake sediments.</title>
        <authorList>
            <person name="Abin C.A."/>
            <person name="Hollibaugh J.T."/>
        </authorList>
    </citation>
    <scope>NUCLEOTIDE SEQUENCE [LARGE SCALE GENOMIC DNA]</scope>
    <source>
        <strain evidence="2 3">AHT28</strain>
    </source>
</reference>
<organism evidence="2 3">
    <name type="scientific">Desulfuribacillus alkaliarsenatis</name>
    <dbReference type="NCBI Taxonomy" id="766136"/>
    <lineage>
        <taxon>Bacteria</taxon>
        <taxon>Bacillati</taxon>
        <taxon>Bacillota</taxon>
        <taxon>Desulfuribacillia</taxon>
        <taxon>Desulfuribacillales</taxon>
        <taxon>Desulfuribacillaceae</taxon>
        <taxon>Desulfuribacillus</taxon>
    </lineage>
</organism>
<dbReference type="Pfam" id="PF13782">
    <property type="entry name" value="SpoVAB"/>
    <property type="match status" value="1"/>
</dbReference>
<dbReference type="Proteomes" id="UP000094296">
    <property type="component" value="Unassembled WGS sequence"/>
</dbReference>
<evidence type="ECO:0008006" key="4">
    <source>
        <dbReference type="Google" id="ProtNLM"/>
    </source>
</evidence>
<accession>A0A1E5G6W3</accession>
<dbReference type="RefSeq" id="WP_069641976.1">
    <property type="nucleotide sequence ID" value="NZ_MIJE01000001.1"/>
</dbReference>
<gene>
    <name evidence="2" type="ORF">BHF68_02070</name>
</gene>
<dbReference type="STRING" id="766136.BHF68_02070"/>
<sequence>MHYFMELVLGFAGGLAIGGAFAAILTVLDILPRLAQVCRASNSITKFQSALILGAFSWTLIDVLSFNLNTWLIGQVIFGLLGGVFIGLLAAGLTEVFNVLPIMGKRLKMTAYISYFVMALILGKVSGSLFYWLFHVSIK</sequence>
<feature type="transmembrane region" description="Helical" evidence="1">
    <location>
        <begin position="46"/>
        <end position="64"/>
    </location>
</feature>
<evidence type="ECO:0000313" key="2">
    <source>
        <dbReference type="EMBL" id="OEF98484.1"/>
    </source>
</evidence>
<keyword evidence="1" id="KW-1133">Transmembrane helix</keyword>
<dbReference type="EMBL" id="MIJE01000001">
    <property type="protein sequence ID" value="OEF98484.1"/>
    <property type="molecule type" value="Genomic_DNA"/>
</dbReference>
<feature type="transmembrane region" description="Helical" evidence="1">
    <location>
        <begin position="71"/>
        <end position="92"/>
    </location>
</feature>
<keyword evidence="1" id="KW-0812">Transmembrane</keyword>
<name>A0A1E5G6W3_9FIRM</name>